<keyword evidence="2" id="KW-1185">Reference proteome</keyword>
<gene>
    <name evidence="1" type="ORF">VNO78_23492</name>
</gene>
<evidence type="ECO:0000313" key="1">
    <source>
        <dbReference type="EMBL" id="KAK7388669.1"/>
    </source>
</evidence>
<accession>A0AAN9S387</accession>
<dbReference type="EMBL" id="JAYMYS010000006">
    <property type="protein sequence ID" value="KAK7388669.1"/>
    <property type="molecule type" value="Genomic_DNA"/>
</dbReference>
<dbReference type="AlphaFoldDB" id="A0AAN9S387"/>
<name>A0AAN9S387_PSOTE</name>
<dbReference type="Proteomes" id="UP001386955">
    <property type="component" value="Unassembled WGS sequence"/>
</dbReference>
<organism evidence="1 2">
    <name type="scientific">Psophocarpus tetragonolobus</name>
    <name type="common">Winged bean</name>
    <name type="synonym">Dolichos tetragonolobus</name>
    <dbReference type="NCBI Taxonomy" id="3891"/>
    <lineage>
        <taxon>Eukaryota</taxon>
        <taxon>Viridiplantae</taxon>
        <taxon>Streptophyta</taxon>
        <taxon>Embryophyta</taxon>
        <taxon>Tracheophyta</taxon>
        <taxon>Spermatophyta</taxon>
        <taxon>Magnoliopsida</taxon>
        <taxon>eudicotyledons</taxon>
        <taxon>Gunneridae</taxon>
        <taxon>Pentapetalae</taxon>
        <taxon>rosids</taxon>
        <taxon>fabids</taxon>
        <taxon>Fabales</taxon>
        <taxon>Fabaceae</taxon>
        <taxon>Papilionoideae</taxon>
        <taxon>50 kb inversion clade</taxon>
        <taxon>NPAAA clade</taxon>
        <taxon>indigoferoid/millettioid clade</taxon>
        <taxon>Phaseoleae</taxon>
        <taxon>Psophocarpus</taxon>
    </lineage>
</organism>
<proteinExistence type="predicted"/>
<comment type="caution">
    <text evidence="1">The sequence shown here is derived from an EMBL/GenBank/DDBJ whole genome shotgun (WGS) entry which is preliminary data.</text>
</comment>
<sequence length="77" mass="9007">MNERLDQVVANARWRAKFQSFQCINLDMMIREGHVPFRAQVRLTALAFYEPCQLEEEKVKRVSETAVPKLSRGALRK</sequence>
<evidence type="ECO:0000313" key="2">
    <source>
        <dbReference type="Proteomes" id="UP001386955"/>
    </source>
</evidence>
<protein>
    <submittedName>
        <fullName evidence="1">Uncharacterized protein</fullName>
    </submittedName>
</protein>
<reference evidence="1 2" key="1">
    <citation type="submission" date="2024-01" db="EMBL/GenBank/DDBJ databases">
        <title>The genomes of 5 underutilized Papilionoideae crops provide insights into root nodulation and disease resistanc.</title>
        <authorList>
            <person name="Jiang F."/>
        </authorList>
    </citation>
    <scope>NUCLEOTIDE SEQUENCE [LARGE SCALE GENOMIC DNA]</scope>
    <source>
        <strain evidence="1">DUOXIRENSHENG_FW03</strain>
        <tissue evidence="1">Leaves</tissue>
    </source>
</reference>